<dbReference type="InterPro" id="IPR043502">
    <property type="entry name" value="DNA/RNA_pol_sf"/>
</dbReference>
<dbReference type="EMBL" id="JAJSOF020000015">
    <property type="protein sequence ID" value="KAJ4441098.1"/>
    <property type="molecule type" value="Genomic_DNA"/>
</dbReference>
<comment type="caution">
    <text evidence="2">The sequence shown here is derived from an EMBL/GenBank/DDBJ whole genome shotgun (WGS) entry which is preliminary data.</text>
</comment>
<keyword evidence="3" id="KW-1185">Reference proteome</keyword>
<dbReference type="Proteomes" id="UP001148838">
    <property type="component" value="Unassembled WGS sequence"/>
</dbReference>
<dbReference type="SUPFAM" id="SSF56672">
    <property type="entry name" value="DNA/RNA polymerases"/>
    <property type="match status" value="1"/>
</dbReference>
<reference evidence="2 3" key="1">
    <citation type="journal article" date="2022" name="Allergy">
        <title>Genome assembly and annotation of Periplaneta americana reveal a comprehensive cockroach allergen profile.</title>
        <authorList>
            <person name="Wang L."/>
            <person name="Xiong Q."/>
            <person name="Saelim N."/>
            <person name="Wang L."/>
            <person name="Nong W."/>
            <person name="Wan A.T."/>
            <person name="Shi M."/>
            <person name="Liu X."/>
            <person name="Cao Q."/>
            <person name="Hui J.H.L."/>
            <person name="Sookrung N."/>
            <person name="Leung T.F."/>
            <person name="Tungtrongchitr A."/>
            <person name="Tsui S.K.W."/>
        </authorList>
    </citation>
    <scope>NUCLEOTIDE SEQUENCE [LARGE SCALE GENOMIC DNA]</scope>
    <source>
        <strain evidence="2">PWHHKU_190912</strain>
    </source>
</reference>
<dbReference type="InterPro" id="IPR041577">
    <property type="entry name" value="RT_RNaseH_2"/>
</dbReference>
<proteinExistence type="predicted"/>
<dbReference type="PANTHER" id="PTHR34072">
    <property type="entry name" value="ENZYMATIC POLYPROTEIN-RELATED"/>
    <property type="match status" value="1"/>
</dbReference>
<protein>
    <recommendedName>
        <fullName evidence="1">Reverse transcriptase/retrotransposon-derived protein RNase H-like domain-containing protein</fullName>
    </recommendedName>
</protein>
<gene>
    <name evidence="2" type="ORF">ANN_10948</name>
</gene>
<dbReference type="Gene3D" id="3.30.70.270">
    <property type="match status" value="1"/>
</dbReference>
<evidence type="ECO:0000313" key="2">
    <source>
        <dbReference type="EMBL" id="KAJ4441098.1"/>
    </source>
</evidence>
<dbReference type="InterPro" id="IPR043128">
    <property type="entry name" value="Rev_trsase/Diguanyl_cyclase"/>
</dbReference>
<accession>A0ABQ8T4C8</accession>
<sequence>MIDPERTLAIRDFPPSKNVKAVARFVGMVFFSKFIPKFSELAEPLNRLRKKGVKFRWDHEQQVAFQSLKQAIASSPVLAMADFRKTFVLQTDACGSAVAAVLLQDSEEGLRAAAYASRTLSDQERK</sequence>
<organism evidence="2 3">
    <name type="scientific">Periplaneta americana</name>
    <name type="common">American cockroach</name>
    <name type="synonym">Blatta americana</name>
    <dbReference type="NCBI Taxonomy" id="6978"/>
    <lineage>
        <taxon>Eukaryota</taxon>
        <taxon>Metazoa</taxon>
        <taxon>Ecdysozoa</taxon>
        <taxon>Arthropoda</taxon>
        <taxon>Hexapoda</taxon>
        <taxon>Insecta</taxon>
        <taxon>Pterygota</taxon>
        <taxon>Neoptera</taxon>
        <taxon>Polyneoptera</taxon>
        <taxon>Dictyoptera</taxon>
        <taxon>Blattodea</taxon>
        <taxon>Blattoidea</taxon>
        <taxon>Blattidae</taxon>
        <taxon>Blattinae</taxon>
        <taxon>Periplaneta</taxon>
    </lineage>
</organism>
<evidence type="ECO:0000313" key="3">
    <source>
        <dbReference type="Proteomes" id="UP001148838"/>
    </source>
</evidence>
<feature type="domain" description="Reverse transcriptase/retrotransposon-derived protein RNase H-like" evidence="1">
    <location>
        <begin position="57"/>
        <end position="126"/>
    </location>
</feature>
<evidence type="ECO:0000259" key="1">
    <source>
        <dbReference type="Pfam" id="PF17919"/>
    </source>
</evidence>
<dbReference type="Pfam" id="PF17919">
    <property type="entry name" value="RT_RNaseH_2"/>
    <property type="match status" value="1"/>
</dbReference>
<name>A0ABQ8T4C8_PERAM</name>